<proteinExistence type="predicted"/>
<dbReference type="PANTHER" id="PTHR28642">
    <property type="entry name" value="MEIOSIS 1 ARREST PROTEIN"/>
    <property type="match status" value="1"/>
</dbReference>
<dbReference type="PANTHER" id="PTHR28642:SF1">
    <property type="entry name" value="MEIOSIS 1 ARREST PROTEIN"/>
    <property type="match status" value="1"/>
</dbReference>
<dbReference type="GO" id="GO:0007283">
    <property type="term" value="P:spermatogenesis"/>
    <property type="evidence" value="ECO:0007669"/>
    <property type="project" value="InterPro"/>
</dbReference>
<organism evidence="1 2">
    <name type="scientific">Laticauda laticaudata</name>
    <name type="common">Blue-ringed sea krait</name>
    <name type="synonym">Blue-lipped sea krait</name>
    <dbReference type="NCBI Taxonomy" id="8630"/>
    <lineage>
        <taxon>Eukaryota</taxon>
        <taxon>Metazoa</taxon>
        <taxon>Chordata</taxon>
        <taxon>Craniata</taxon>
        <taxon>Vertebrata</taxon>
        <taxon>Euteleostomi</taxon>
        <taxon>Lepidosauria</taxon>
        <taxon>Squamata</taxon>
        <taxon>Bifurcata</taxon>
        <taxon>Unidentata</taxon>
        <taxon>Episquamata</taxon>
        <taxon>Toxicofera</taxon>
        <taxon>Serpentes</taxon>
        <taxon>Colubroidea</taxon>
        <taxon>Elapidae</taxon>
        <taxon>Laticaudinae</taxon>
        <taxon>Laticauda</taxon>
    </lineage>
</organism>
<protein>
    <submittedName>
        <fullName evidence="1">Uncharacterized protein</fullName>
    </submittedName>
</protein>
<name>A0A8C5SR36_LATLA</name>
<dbReference type="AlphaFoldDB" id="A0A8C5SR36"/>
<sequence>MAPGLAPRRLRILRALEADGVCASVLFGLPFVVRPTNCWQLSWDELETNQQNFQAFCHCLRVSPKGKGGEQAGVGGSSGFPEGRPAILPAVCWLHLSCSPGRSIPLLWHAAQRTLVVFQKRKWLLLAKYETWGRPDLSGGLSAGSFQVLLPSDSCALLLRPLVARELLLPCSFPPLPADLPEVALTKMEGILGSLEFEASYNPLRATSYLYQALKRYLGRLPATRVQRWAPRQWPRQVPRGT</sequence>
<dbReference type="GO" id="GO:0007127">
    <property type="term" value="P:meiosis I"/>
    <property type="evidence" value="ECO:0007669"/>
    <property type="project" value="InterPro"/>
</dbReference>
<evidence type="ECO:0000313" key="2">
    <source>
        <dbReference type="Proteomes" id="UP000694406"/>
    </source>
</evidence>
<dbReference type="GO" id="GO:0051308">
    <property type="term" value="P:male meiosis chromosome separation"/>
    <property type="evidence" value="ECO:0007669"/>
    <property type="project" value="TreeGrafter"/>
</dbReference>
<reference evidence="1" key="2">
    <citation type="submission" date="2025-09" db="UniProtKB">
        <authorList>
            <consortium name="Ensembl"/>
        </authorList>
    </citation>
    <scope>IDENTIFICATION</scope>
</reference>
<dbReference type="Proteomes" id="UP000694406">
    <property type="component" value="Unplaced"/>
</dbReference>
<dbReference type="InterPro" id="IPR033587">
    <property type="entry name" value="M1AP"/>
</dbReference>
<dbReference type="GeneTree" id="ENSGT00940000172635"/>
<evidence type="ECO:0000313" key="1">
    <source>
        <dbReference type="Ensembl" id="ENSLLTP00000022182.1"/>
    </source>
</evidence>
<reference evidence="1" key="1">
    <citation type="submission" date="2025-08" db="UniProtKB">
        <authorList>
            <consortium name="Ensembl"/>
        </authorList>
    </citation>
    <scope>IDENTIFICATION</scope>
</reference>
<dbReference type="Ensembl" id="ENSLLTT00000023006.1">
    <property type="protein sequence ID" value="ENSLLTP00000022182.1"/>
    <property type="gene ID" value="ENSLLTG00000016518.1"/>
</dbReference>
<keyword evidence="2" id="KW-1185">Reference proteome</keyword>
<accession>A0A8C5SR36</accession>